<reference evidence="4" key="1">
    <citation type="journal article" date="2014" name="Int. J. Syst. Evol. Microbiol.">
        <title>Complete genome sequence of Corynebacterium casei LMG S-19264T (=DSM 44701T), isolated from a smear-ripened cheese.</title>
        <authorList>
            <consortium name="US DOE Joint Genome Institute (JGI-PGF)"/>
            <person name="Walter F."/>
            <person name="Albersmeier A."/>
            <person name="Kalinowski J."/>
            <person name="Ruckert C."/>
        </authorList>
    </citation>
    <scope>NUCLEOTIDE SEQUENCE</scope>
    <source>
        <strain evidence="4">KCTC 32182</strain>
    </source>
</reference>
<evidence type="ECO:0000256" key="2">
    <source>
        <dbReference type="ARBA" id="ARBA00022963"/>
    </source>
</evidence>
<dbReference type="PANTHER" id="PTHR10272">
    <property type="entry name" value="PLATELET-ACTIVATING FACTOR ACETYLHYDROLASE"/>
    <property type="match status" value="1"/>
</dbReference>
<dbReference type="EMBL" id="BMYX01000007">
    <property type="protein sequence ID" value="GGY13011.1"/>
    <property type="molecule type" value="Genomic_DNA"/>
</dbReference>
<comment type="caution">
    <text evidence="4">The sequence shown here is derived from an EMBL/GenBank/DDBJ whole genome shotgun (WGS) entry which is preliminary data.</text>
</comment>
<dbReference type="PANTHER" id="PTHR10272:SF0">
    <property type="entry name" value="PLATELET-ACTIVATING FACTOR ACETYLHYDROLASE"/>
    <property type="match status" value="1"/>
</dbReference>
<keyword evidence="3" id="KW-0443">Lipid metabolism</keyword>
<reference evidence="4" key="2">
    <citation type="submission" date="2020-09" db="EMBL/GenBank/DDBJ databases">
        <authorList>
            <person name="Sun Q."/>
            <person name="Kim S."/>
        </authorList>
    </citation>
    <scope>NUCLEOTIDE SEQUENCE</scope>
    <source>
        <strain evidence="4">KCTC 32182</strain>
    </source>
</reference>
<organism evidence="4 5">
    <name type="scientific">Paludibacterium paludis</name>
    <dbReference type="NCBI Taxonomy" id="1225769"/>
    <lineage>
        <taxon>Bacteria</taxon>
        <taxon>Pseudomonadati</taxon>
        <taxon>Pseudomonadota</taxon>
        <taxon>Betaproteobacteria</taxon>
        <taxon>Neisseriales</taxon>
        <taxon>Chromobacteriaceae</taxon>
        <taxon>Paludibacterium</taxon>
    </lineage>
</organism>
<keyword evidence="5" id="KW-1185">Reference proteome</keyword>
<dbReference type="RefSeq" id="WP_215796334.1">
    <property type="nucleotide sequence ID" value="NZ_BMYX01000007.1"/>
</dbReference>
<sequence length="296" mass="32210">MGYHAGYLCASVRDTFFGCDFPLQVFYPTDTEESETRLGPYRLPLARDGALSLGRFPLALISHGSGGAPLTHRDLARYLARHGWVVGLPEHPRNNRNDNSGNGTLDNLAARPLHLAAAIDWFERDGRFARSVATRATAVIGHSMGGYAALALAGGKPRSLREESGDGLEREVEVAKDARIAALVLLAPATVWFREKGALDGVDQPILMLCAERDEWTPAEHHAHRVLSGTGKAGTVDYRIVRGAGHFSFLSPFPAEMTHPGFPPSQDPAGFDRLAYHYEMRAEILAFLSAGMPPQD</sequence>
<proteinExistence type="predicted"/>
<dbReference type="AlphaFoldDB" id="A0A918U9P4"/>
<name>A0A918U9P4_9NEIS</name>
<evidence type="ECO:0008006" key="6">
    <source>
        <dbReference type="Google" id="ProtNLM"/>
    </source>
</evidence>
<evidence type="ECO:0000256" key="3">
    <source>
        <dbReference type="ARBA" id="ARBA00023098"/>
    </source>
</evidence>
<protein>
    <recommendedName>
        <fullName evidence="6">Dienelactone hydrolase</fullName>
    </recommendedName>
</protein>
<dbReference type="GO" id="GO:0003847">
    <property type="term" value="F:1-alkyl-2-acetylglycerophosphocholine esterase activity"/>
    <property type="evidence" value="ECO:0007669"/>
    <property type="project" value="TreeGrafter"/>
</dbReference>
<keyword evidence="1" id="KW-0378">Hydrolase</keyword>
<dbReference type="InterPro" id="IPR029058">
    <property type="entry name" value="AB_hydrolase_fold"/>
</dbReference>
<dbReference type="SUPFAM" id="SSF53474">
    <property type="entry name" value="alpha/beta-Hydrolases"/>
    <property type="match status" value="1"/>
</dbReference>
<dbReference type="GO" id="GO:0016042">
    <property type="term" value="P:lipid catabolic process"/>
    <property type="evidence" value="ECO:0007669"/>
    <property type="project" value="UniProtKB-KW"/>
</dbReference>
<dbReference type="Proteomes" id="UP000645257">
    <property type="component" value="Unassembled WGS sequence"/>
</dbReference>
<evidence type="ECO:0000256" key="1">
    <source>
        <dbReference type="ARBA" id="ARBA00022801"/>
    </source>
</evidence>
<dbReference type="PIRSF" id="PIRSF031982">
    <property type="entry name" value="UCP031982_abhydr"/>
    <property type="match status" value="1"/>
</dbReference>
<dbReference type="InterPro" id="IPR016986">
    <property type="entry name" value="UCP031982_abhydr"/>
</dbReference>
<accession>A0A918U9P4</accession>
<dbReference type="Gene3D" id="3.40.50.1820">
    <property type="entry name" value="alpha/beta hydrolase"/>
    <property type="match status" value="1"/>
</dbReference>
<keyword evidence="2" id="KW-0442">Lipid degradation</keyword>
<evidence type="ECO:0000313" key="4">
    <source>
        <dbReference type="EMBL" id="GGY13011.1"/>
    </source>
</evidence>
<gene>
    <name evidence="4" type="ORF">GCM10011289_15240</name>
</gene>
<evidence type="ECO:0000313" key="5">
    <source>
        <dbReference type="Proteomes" id="UP000645257"/>
    </source>
</evidence>